<gene>
    <name evidence="1" type="ORF">POCTA_138.1.T0250187</name>
</gene>
<dbReference type="EMBL" id="CAJJDP010000025">
    <property type="protein sequence ID" value="CAD8151597.1"/>
    <property type="molecule type" value="Genomic_DNA"/>
</dbReference>
<dbReference type="Proteomes" id="UP000683925">
    <property type="component" value="Unassembled WGS sequence"/>
</dbReference>
<comment type="caution">
    <text evidence="1">The sequence shown here is derived from an EMBL/GenBank/DDBJ whole genome shotgun (WGS) entry which is preliminary data.</text>
</comment>
<keyword evidence="2" id="KW-1185">Reference proteome</keyword>
<sequence length="55" mass="6573">MEEQKTKKEIKSKLEKNVVNLILGQTLWNLDEDSQRQKRQQTILKETLILFTTEI</sequence>
<evidence type="ECO:0000313" key="2">
    <source>
        <dbReference type="Proteomes" id="UP000683925"/>
    </source>
</evidence>
<proteinExistence type="predicted"/>
<reference evidence="1" key="1">
    <citation type="submission" date="2021-01" db="EMBL/GenBank/DDBJ databases">
        <authorList>
            <consortium name="Genoscope - CEA"/>
            <person name="William W."/>
        </authorList>
    </citation>
    <scope>NUCLEOTIDE SEQUENCE</scope>
</reference>
<organism evidence="1 2">
    <name type="scientific">Paramecium octaurelia</name>
    <dbReference type="NCBI Taxonomy" id="43137"/>
    <lineage>
        <taxon>Eukaryota</taxon>
        <taxon>Sar</taxon>
        <taxon>Alveolata</taxon>
        <taxon>Ciliophora</taxon>
        <taxon>Intramacronucleata</taxon>
        <taxon>Oligohymenophorea</taxon>
        <taxon>Peniculida</taxon>
        <taxon>Parameciidae</taxon>
        <taxon>Paramecium</taxon>
    </lineage>
</organism>
<evidence type="ECO:0000313" key="1">
    <source>
        <dbReference type="EMBL" id="CAD8151597.1"/>
    </source>
</evidence>
<accession>A0A8S1TIG0</accession>
<dbReference type="AlphaFoldDB" id="A0A8S1TIG0"/>
<protein>
    <submittedName>
        <fullName evidence="1">Uncharacterized protein</fullName>
    </submittedName>
</protein>
<name>A0A8S1TIG0_PAROT</name>